<dbReference type="GO" id="GO:0000981">
    <property type="term" value="F:DNA-binding transcription factor activity, RNA polymerase II-specific"/>
    <property type="evidence" value="ECO:0007669"/>
    <property type="project" value="InterPro"/>
</dbReference>
<reference evidence="4" key="1">
    <citation type="submission" date="2022-10" db="EMBL/GenBank/DDBJ databases">
        <title>Determination and structural analysis of whole genome sequence of Sarocladium strictum F4-1.</title>
        <authorList>
            <person name="Hu L."/>
            <person name="Jiang Y."/>
        </authorList>
    </citation>
    <scope>NUCLEOTIDE SEQUENCE</scope>
    <source>
        <strain evidence="4">F4-1</strain>
    </source>
</reference>
<dbReference type="SMART" id="SM00066">
    <property type="entry name" value="GAL4"/>
    <property type="match status" value="1"/>
</dbReference>
<dbReference type="PROSITE" id="PS50048">
    <property type="entry name" value="ZN2_CY6_FUNGAL_2"/>
    <property type="match status" value="1"/>
</dbReference>
<feature type="domain" description="Zn(2)-C6 fungal-type" evidence="3">
    <location>
        <begin position="18"/>
        <end position="46"/>
    </location>
</feature>
<comment type="caution">
    <text evidence="4">The sequence shown here is derived from an EMBL/GenBank/DDBJ whole genome shotgun (WGS) entry which is preliminary data.</text>
</comment>
<dbReference type="GO" id="GO:0008270">
    <property type="term" value="F:zinc ion binding"/>
    <property type="evidence" value="ECO:0007669"/>
    <property type="project" value="InterPro"/>
</dbReference>
<comment type="subcellular location">
    <subcellularLocation>
        <location evidence="1">Nucleus</location>
    </subcellularLocation>
</comment>
<evidence type="ECO:0000256" key="2">
    <source>
        <dbReference type="ARBA" id="ARBA00023242"/>
    </source>
</evidence>
<dbReference type="PANTHER" id="PTHR37534:SF49">
    <property type="entry name" value="LYSINE BIOSYNTHESIS REGULATORY PROTEIN LYS14"/>
    <property type="match status" value="1"/>
</dbReference>
<dbReference type="Pfam" id="PF00172">
    <property type="entry name" value="Zn_clus"/>
    <property type="match status" value="1"/>
</dbReference>
<accession>A0AA39GDT4</accession>
<dbReference type="GO" id="GO:0045944">
    <property type="term" value="P:positive regulation of transcription by RNA polymerase II"/>
    <property type="evidence" value="ECO:0007669"/>
    <property type="project" value="TreeGrafter"/>
</dbReference>
<dbReference type="InterPro" id="IPR036864">
    <property type="entry name" value="Zn2-C6_fun-type_DNA-bd_sf"/>
</dbReference>
<dbReference type="SUPFAM" id="SSF57701">
    <property type="entry name" value="Zn2/Cys6 DNA-binding domain"/>
    <property type="match status" value="1"/>
</dbReference>
<dbReference type="PROSITE" id="PS00463">
    <property type="entry name" value="ZN2_CY6_FUNGAL_1"/>
    <property type="match status" value="1"/>
</dbReference>
<name>A0AA39GDT4_SARSR</name>
<proteinExistence type="predicted"/>
<dbReference type="PANTHER" id="PTHR37534">
    <property type="entry name" value="TRANSCRIPTIONAL ACTIVATOR PROTEIN UGA3"/>
    <property type="match status" value="1"/>
</dbReference>
<dbReference type="Pfam" id="PF11951">
    <property type="entry name" value="Fungal_trans_2"/>
    <property type="match status" value="1"/>
</dbReference>
<dbReference type="GO" id="GO:0000976">
    <property type="term" value="F:transcription cis-regulatory region binding"/>
    <property type="evidence" value="ECO:0007669"/>
    <property type="project" value="TreeGrafter"/>
</dbReference>
<dbReference type="CDD" id="cd00067">
    <property type="entry name" value="GAL4"/>
    <property type="match status" value="1"/>
</dbReference>
<dbReference type="AlphaFoldDB" id="A0AA39GDT4"/>
<gene>
    <name evidence="4" type="ORF">NLU13_6675</name>
</gene>
<keyword evidence="2" id="KW-0539">Nucleus</keyword>
<dbReference type="InterPro" id="IPR021858">
    <property type="entry name" value="Fun_TF"/>
</dbReference>
<sequence>MAKPKNSRREPRPRTFTGCGTCRSRHLKCDEKTPTCSTCSRLNLVCQGYTPRLLWLQSRSLEEGSADRIDEGNSFRYPLFTEEQRSSMSLDMVQSLGGQSAGQILSTLDNEPVSGCLPRGVGPFTVFKALESPSVLQSEQIQPGDTGLQSSEVEVNNVRVGNGDDEDGEEIEGHGVIEVPLQDSQSETGFQWSSSSDSFSFQLPYQSSETTRKDGTCTEDWMTLDVGWDLPWSDISAKFSPGAFSMRLRTPRSASPVGIPFADGSAQRQTQPFGQDAEHMVVGSRGLSPPPVAVPYDQRFLSECRQVVSSPRGLTPGGSSLTLPLHAADLLAYLKTEVFENPTLLKRGLSPWKTLLMPCAFETVAEISLWNKTSYARRSVLSTLLAHSALYLSKSKLAVGEEQEAAFWLKVGADHRLEAQRHLKTALRTELAGDLRYEEMLMAILGVSVVSFHYSGAQGMKLLLLDAERLIRWRGIPAQKTFRHRVLHHFYTHLRLMVETTNISSISTEADAGSGSDSTHQQIQFVRPRRFGIQASNLGDLDMNREKPESVGYNDIHLDVSGTWHGTLYPEMYGVPEALMTLLSQTISLVNEKPRLEASALNDPEVAAGLSSHVKTLEQQIWSWSLPCGPKEATSSPARRESAVHDQQLLENVALAMHQAIIIFFYRRVYKTSIMIVQDQVKKTLDYVQPFLDNISPDSDFSVSIGWSVFIAACDAATAELQDLGLSCLKAVDDYGMFIEEGKLSTMTKKVWEERQKRKDLSFGWPDLMMLDQSAV</sequence>
<keyword evidence="5" id="KW-1185">Reference proteome</keyword>
<dbReference type="InterPro" id="IPR001138">
    <property type="entry name" value="Zn2Cys6_DnaBD"/>
</dbReference>
<evidence type="ECO:0000313" key="5">
    <source>
        <dbReference type="Proteomes" id="UP001175261"/>
    </source>
</evidence>
<protein>
    <recommendedName>
        <fullName evidence="3">Zn(2)-C6 fungal-type domain-containing protein</fullName>
    </recommendedName>
</protein>
<evidence type="ECO:0000256" key="1">
    <source>
        <dbReference type="ARBA" id="ARBA00004123"/>
    </source>
</evidence>
<dbReference type="Proteomes" id="UP001175261">
    <property type="component" value="Unassembled WGS sequence"/>
</dbReference>
<dbReference type="EMBL" id="JAPDFR010000006">
    <property type="protein sequence ID" value="KAK0385495.1"/>
    <property type="molecule type" value="Genomic_DNA"/>
</dbReference>
<dbReference type="Gene3D" id="4.10.240.10">
    <property type="entry name" value="Zn(2)-C6 fungal-type DNA-binding domain"/>
    <property type="match status" value="1"/>
</dbReference>
<organism evidence="4 5">
    <name type="scientific">Sarocladium strictum</name>
    <name type="common">Black bundle disease fungus</name>
    <name type="synonym">Acremonium strictum</name>
    <dbReference type="NCBI Taxonomy" id="5046"/>
    <lineage>
        <taxon>Eukaryota</taxon>
        <taxon>Fungi</taxon>
        <taxon>Dikarya</taxon>
        <taxon>Ascomycota</taxon>
        <taxon>Pezizomycotina</taxon>
        <taxon>Sordariomycetes</taxon>
        <taxon>Hypocreomycetidae</taxon>
        <taxon>Hypocreales</taxon>
        <taxon>Sarocladiaceae</taxon>
        <taxon>Sarocladium</taxon>
    </lineage>
</organism>
<evidence type="ECO:0000313" key="4">
    <source>
        <dbReference type="EMBL" id="KAK0385495.1"/>
    </source>
</evidence>
<dbReference type="GO" id="GO:0005634">
    <property type="term" value="C:nucleus"/>
    <property type="evidence" value="ECO:0007669"/>
    <property type="project" value="UniProtKB-SubCell"/>
</dbReference>
<evidence type="ECO:0000259" key="3">
    <source>
        <dbReference type="PROSITE" id="PS50048"/>
    </source>
</evidence>